<accession>A0A7K0G4L8</accession>
<sequence>MRKGILISINPNEGSGKIIDANEQDIHCCLKDLGTNIQVGDPIIFNIKLTSYGLTAVDISKIDIHRSNSLLQEL</sequence>
<name>A0A7K0G4L8_9SPHI</name>
<protein>
    <submittedName>
        <fullName evidence="1">Uncharacterized protein</fullName>
    </submittedName>
</protein>
<dbReference type="OrthoDB" id="772687at2"/>
<evidence type="ECO:0000313" key="2">
    <source>
        <dbReference type="Proteomes" id="UP000487757"/>
    </source>
</evidence>
<evidence type="ECO:0000313" key="1">
    <source>
        <dbReference type="EMBL" id="MRX78582.1"/>
    </source>
</evidence>
<gene>
    <name evidence="1" type="ORF">GJU39_21105</name>
</gene>
<keyword evidence="2" id="KW-1185">Reference proteome</keyword>
<dbReference type="Proteomes" id="UP000487757">
    <property type="component" value="Unassembled WGS sequence"/>
</dbReference>
<comment type="caution">
    <text evidence="1">The sequence shown here is derived from an EMBL/GenBank/DDBJ whole genome shotgun (WGS) entry which is preliminary data.</text>
</comment>
<dbReference type="RefSeq" id="WP_154282986.1">
    <property type="nucleotide sequence ID" value="NZ_JBHUJQ010000001.1"/>
</dbReference>
<reference evidence="1 2" key="1">
    <citation type="submission" date="2019-11" db="EMBL/GenBank/DDBJ databases">
        <title>Pedobacter petrophilus genome.</title>
        <authorList>
            <person name="Feldbauer M.J."/>
            <person name="Newman J.D."/>
        </authorList>
    </citation>
    <scope>NUCLEOTIDE SEQUENCE [LARGE SCALE GENOMIC DNA]</scope>
    <source>
        <strain evidence="1 2">LMG 29686</strain>
    </source>
</reference>
<organism evidence="1 2">
    <name type="scientific">Pedobacter petrophilus</name>
    <dbReference type="NCBI Taxonomy" id="1908241"/>
    <lineage>
        <taxon>Bacteria</taxon>
        <taxon>Pseudomonadati</taxon>
        <taxon>Bacteroidota</taxon>
        <taxon>Sphingobacteriia</taxon>
        <taxon>Sphingobacteriales</taxon>
        <taxon>Sphingobacteriaceae</taxon>
        <taxon>Pedobacter</taxon>
    </lineage>
</organism>
<dbReference type="AlphaFoldDB" id="A0A7K0G4L8"/>
<proteinExistence type="predicted"/>
<dbReference type="EMBL" id="WKKH01000060">
    <property type="protein sequence ID" value="MRX78582.1"/>
    <property type="molecule type" value="Genomic_DNA"/>
</dbReference>